<protein>
    <submittedName>
        <fullName evidence="1">Uncharacterized protein</fullName>
    </submittedName>
</protein>
<dbReference type="Proteomes" id="UP000019140">
    <property type="component" value="Unassembled WGS sequence"/>
</dbReference>
<evidence type="ECO:0000313" key="2">
    <source>
        <dbReference type="Proteomes" id="UP000019140"/>
    </source>
</evidence>
<comment type="caution">
    <text evidence="1">The sequence shown here is derived from an EMBL/GenBank/DDBJ whole genome shotgun (WGS) entry which is preliminary data.</text>
</comment>
<gene>
    <name evidence="1" type="ORF">ETSY2_19770</name>
</gene>
<dbReference type="AlphaFoldDB" id="W4M727"/>
<dbReference type="EMBL" id="AZHX01000812">
    <property type="protein sequence ID" value="ETX05978.1"/>
    <property type="molecule type" value="Genomic_DNA"/>
</dbReference>
<proteinExistence type="predicted"/>
<keyword evidence="2" id="KW-1185">Reference proteome</keyword>
<evidence type="ECO:0000313" key="1">
    <source>
        <dbReference type="EMBL" id="ETX05978.1"/>
    </source>
</evidence>
<reference evidence="1 2" key="1">
    <citation type="journal article" date="2014" name="Nature">
        <title>An environmental bacterial taxon with a large and distinct metabolic repertoire.</title>
        <authorList>
            <person name="Wilson M.C."/>
            <person name="Mori T."/>
            <person name="Ruckert C."/>
            <person name="Uria A.R."/>
            <person name="Helf M.J."/>
            <person name="Takada K."/>
            <person name="Gernert C."/>
            <person name="Steffens U.A."/>
            <person name="Heycke N."/>
            <person name="Schmitt S."/>
            <person name="Rinke C."/>
            <person name="Helfrich E.J."/>
            <person name="Brachmann A.O."/>
            <person name="Gurgui C."/>
            <person name="Wakimoto T."/>
            <person name="Kracht M."/>
            <person name="Crusemann M."/>
            <person name="Hentschel U."/>
            <person name="Abe I."/>
            <person name="Matsunaga S."/>
            <person name="Kalinowski J."/>
            <person name="Takeyama H."/>
            <person name="Piel J."/>
        </authorList>
    </citation>
    <scope>NUCLEOTIDE SEQUENCE [LARGE SCALE GENOMIC DNA]</scope>
    <source>
        <strain evidence="2">TSY2</strain>
    </source>
</reference>
<organism evidence="1 2">
    <name type="scientific">Candidatus Entotheonella gemina</name>
    <dbReference type="NCBI Taxonomy" id="1429439"/>
    <lineage>
        <taxon>Bacteria</taxon>
        <taxon>Pseudomonadati</taxon>
        <taxon>Nitrospinota/Tectimicrobiota group</taxon>
        <taxon>Candidatus Tectimicrobiota</taxon>
        <taxon>Candidatus Entotheonellia</taxon>
        <taxon>Candidatus Entotheonellales</taxon>
        <taxon>Candidatus Entotheonellaceae</taxon>
        <taxon>Candidatus Entotheonella</taxon>
    </lineage>
</organism>
<accession>W4M727</accession>
<dbReference type="HOGENOM" id="CLU_3402696_0_0_7"/>
<sequence>MLLYLDLNCFNRPFDDQNQGRIARETAAIF</sequence>
<name>W4M727_9BACT</name>